<feature type="domain" description="Type III secretion system flagellar brake protein YcgR PilZN" evidence="6">
    <location>
        <begin position="20"/>
        <end position="126"/>
    </location>
</feature>
<dbReference type="InterPro" id="IPR012349">
    <property type="entry name" value="Split_barrel_FMN-bd"/>
</dbReference>
<feature type="domain" description="PilZ" evidence="5">
    <location>
        <begin position="128"/>
        <end position="241"/>
    </location>
</feature>
<dbReference type="GO" id="GO:0071945">
    <property type="term" value="P:regulation of bacterial-type flagellum-dependent cell motility by regulation of motor speed"/>
    <property type="evidence" value="ECO:0007669"/>
    <property type="project" value="UniProtKB-UniRule"/>
</dbReference>
<dbReference type="GO" id="GO:0009425">
    <property type="term" value="C:bacterial-type flagellum basal body"/>
    <property type="evidence" value="ECO:0007669"/>
    <property type="project" value="UniProtKB-SubCell"/>
</dbReference>
<comment type="subcellular location">
    <subcellularLocation>
        <location evidence="4">Bacterial flagellum basal body</location>
    </subcellularLocation>
</comment>
<evidence type="ECO:0000256" key="2">
    <source>
        <dbReference type="ARBA" id="ARBA00022741"/>
    </source>
</evidence>
<dbReference type="Gene3D" id="2.40.10.220">
    <property type="entry name" value="predicted glycosyltransferase like domains"/>
    <property type="match status" value="1"/>
</dbReference>
<dbReference type="RefSeq" id="WP_124945985.1">
    <property type="nucleotide sequence ID" value="NZ_BHVT01000020.1"/>
</dbReference>
<dbReference type="InterPro" id="IPR023787">
    <property type="entry name" value="T3SS_YcgR"/>
</dbReference>
<dbReference type="InterPro" id="IPR009875">
    <property type="entry name" value="PilZ_domain"/>
</dbReference>
<comment type="function">
    <text evidence="4">Acts as a flagellar brake, regulating swimming and swarming in a bis-(3'-5') cyclic diguanylic acid (c-di-GMP)-dependent manner. Binds 1 c-di-GMP dimer per subunit. Increasing levels of c-di-GMP lead to decreased motility.</text>
</comment>
<gene>
    <name evidence="4" type="primary">ycgR</name>
    <name evidence="7" type="ORF">EDC63_10345</name>
</gene>
<comment type="similarity">
    <text evidence="4">Belongs to the YcgR family.</text>
</comment>
<keyword evidence="7" id="KW-0966">Cell projection</keyword>
<keyword evidence="7" id="KW-0282">Flagellum</keyword>
<dbReference type="EMBL" id="SMCO01000003">
    <property type="protein sequence ID" value="TCV88974.1"/>
    <property type="molecule type" value="Genomic_DNA"/>
</dbReference>
<comment type="subunit">
    <text evidence="4">Monomer. Interacts with the flagellar basal bodies.</text>
</comment>
<evidence type="ECO:0000259" key="6">
    <source>
        <dbReference type="Pfam" id="PF07317"/>
    </source>
</evidence>
<dbReference type="InterPro" id="IPR009926">
    <property type="entry name" value="T3SS_YcgR_PilZN"/>
</dbReference>
<evidence type="ECO:0000256" key="4">
    <source>
        <dbReference type="HAMAP-Rule" id="MF_01457"/>
    </source>
</evidence>
<keyword evidence="3 4" id="KW-0975">Bacterial flagellum</keyword>
<dbReference type="Proteomes" id="UP000295367">
    <property type="component" value="Unassembled WGS sequence"/>
</dbReference>
<dbReference type="HAMAP" id="MF_01457">
    <property type="entry name" value="YcgR"/>
    <property type="match status" value="1"/>
</dbReference>
<organism evidence="7 8">
    <name type="scientific">Sulfurirhabdus autotrophica</name>
    <dbReference type="NCBI Taxonomy" id="1706046"/>
    <lineage>
        <taxon>Bacteria</taxon>
        <taxon>Pseudomonadati</taxon>
        <taxon>Pseudomonadota</taxon>
        <taxon>Betaproteobacteria</taxon>
        <taxon>Nitrosomonadales</taxon>
        <taxon>Sulfuricellaceae</taxon>
        <taxon>Sulfurirhabdus</taxon>
    </lineage>
</organism>
<evidence type="ECO:0000256" key="1">
    <source>
        <dbReference type="ARBA" id="ARBA00022636"/>
    </source>
</evidence>
<keyword evidence="1 4" id="KW-0973">c-di-GMP</keyword>
<dbReference type="Gene3D" id="2.30.110.10">
    <property type="entry name" value="Electron Transport, Fmn-binding Protein, Chain A"/>
    <property type="match status" value="1"/>
</dbReference>
<dbReference type="SUPFAM" id="SSF141371">
    <property type="entry name" value="PilZ domain-like"/>
    <property type="match status" value="1"/>
</dbReference>
<accession>A0A4R3YDR0</accession>
<evidence type="ECO:0000259" key="5">
    <source>
        <dbReference type="Pfam" id="PF07238"/>
    </source>
</evidence>
<protein>
    <recommendedName>
        <fullName evidence="4">Flagellar brake protein YcgR</fullName>
    </recommendedName>
    <alternativeName>
        <fullName evidence="4">Cyclic di-GMP binding protein YcgR</fullName>
    </alternativeName>
</protein>
<keyword evidence="8" id="KW-1185">Reference proteome</keyword>
<evidence type="ECO:0000313" key="8">
    <source>
        <dbReference type="Proteomes" id="UP000295367"/>
    </source>
</evidence>
<keyword evidence="2 4" id="KW-0547">Nucleotide-binding</keyword>
<proteinExistence type="inferred from homology"/>
<reference evidence="7 8" key="1">
    <citation type="submission" date="2019-03" db="EMBL/GenBank/DDBJ databases">
        <title>Genomic Encyclopedia of Type Strains, Phase IV (KMG-IV): sequencing the most valuable type-strain genomes for metagenomic binning, comparative biology and taxonomic classification.</title>
        <authorList>
            <person name="Goeker M."/>
        </authorList>
    </citation>
    <scope>NUCLEOTIDE SEQUENCE [LARGE SCALE GENOMIC DNA]</scope>
    <source>
        <strain evidence="7 8">DSM 100309</strain>
    </source>
</reference>
<name>A0A4R3YDR0_9PROT</name>
<evidence type="ECO:0000313" key="7">
    <source>
        <dbReference type="EMBL" id="TCV88974.1"/>
    </source>
</evidence>
<dbReference type="AlphaFoldDB" id="A0A4R3YDR0"/>
<keyword evidence="7" id="KW-0969">Cilium</keyword>
<dbReference type="GO" id="GO:0071973">
    <property type="term" value="P:bacterial-type flagellum-dependent cell motility"/>
    <property type="evidence" value="ECO:0007669"/>
    <property type="project" value="UniProtKB-UniRule"/>
</dbReference>
<dbReference type="Pfam" id="PF07238">
    <property type="entry name" value="PilZ"/>
    <property type="match status" value="1"/>
</dbReference>
<dbReference type="Pfam" id="PF07317">
    <property type="entry name" value="PilZN"/>
    <property type="match status" value="1"/>
</dbReference>
<comment type="caution">
    <text evidence="7">The sequence shown here is derived from an EMBL/GenBank/DDBJ whole genome shotgun (WGS) entry which is preliminary data.</text>
</comment>
<dbReference type="GO" id="GO:0035438">
    <property type="term" value="F:cyclic-di-GMP binding"/>
    <property type="evidence" value="ECO:0007669"/>
    <property type="project" value="UniProtKB-UniRule"/>
</dbReference>
<sequence>MPIKDNTTQPLQASGDDSQYLVHTQNEIAFIMRESIEKKAMFTAYFNRGSEFILTSLLTVLPGRGAFIFDCGSKDNANKKLLESDRVIFVTTLNGIKIQFVATDVREVQYKGSDALIAKLPRQLLRLQRREFFRLEIPGFAKIHCEIPDSLNNTTTSLHIHDISLGGLSLNATKRFEKSVVLEKFRHCQITLKEFGVITVDIEVRYTIVLTQPRGEPVTRIGCRFISITPHDQVLIQRYMAAVETEERGLMPEKP</sequence>
<evidence type="ECO:0000256" key="3">
    <source>
        <dbReference type="ARBA" id="ARBA00023143"/>
    </source>
</evidence>
<dbReference type="OrthoDB" id="5572581at2"/>